<evidence type="ECO:0000256" key="18">
    <source>
        <dbReference type="ARBA" id="ARBA00023209"/>
    </source>
</evidence>
<feature type="active site" description="Proton acceptor" evidence="20">
    <location>
        <position position="71"/>
    </location>
</feature>
<feature type="binding site" evidence="21">
    <location>
        <position position="71"/>
    </location>
    <ligand>
        <name>substrate</name>
    </ligand>
</feature>
<reference evidence="25 26" key="1">
    <citation type="submission" date="2016-04" db="EMBL/GenBank/DDBJ databases">
        <title>Complete genome sequence of Dokdonella koreensis DS-123T.</title>
        <authorList>
            <person name="Kim J.F."/>
            <person name="Lee H."/>
            <person name="Kwak M.-J."/>
        </authorList>
    </citation>
    <scope>NUCLEOTIDE SEQUENCE [LARGE SCALE GENOMIC DNA]</scope>
    <source>
        <strain evidence="25 26">DS-123</strain>
    </source>
</reference>
<keyword evidence="14 23" id="KW-0460">Magnesium</keyword>
<feature type="binding site" evidence="22">
    <location>
        <begin position="96"/>
        <end position="97"/>
    </location>
    <ligand>
        <name>ATP</name>
        <dbReference type="ChEBI" id="CHEBI:30616"/>
    </ligand>
</feature>
<keyword evidence="8 24" id="KW-0808">Transferase</keyword>
<keyword evidence="7 24" id="KW-0997">Cell inner membrane</keyword>
<keyword evidence="10 23" id="KW-0479">Metal-binding</keyword>
<organism evidence="25 26">
    <name type="scientific">Dokdonella koreensis DS-123</name>
    <dbReference type="NCBI Taxonomy" id="1300342"/>
    <lineage>
        <taxon>Bacteria</taxon>
        <taxon>Pseudomonadati</taxon>
        <taxon>Pseudomonadota</taxon>
        <taxon>Gammaproteobacteria</taxon>
        <taxon>Lysobacterales</taxon>
        <taxon>Rhodanobacteraceae</taxon>
        <taxon>Dokdonella</taxon>
    </lineage>
</organism>
<evidence type="ECO:0000256" key="5">
    <source>
        <dbReference type="ARBA" id="ARBA00022475"/>
    </source>
</evidence>
<name>A0A160DXC1_9GAMM</name>
<dbReference type="CDD" id="cd14264">
    <property type="entry name" value="DAGK_IM"/>
    <property type="match status" value="1"/>
</dbReference>
<dbReference type="Proteomes" id="UP000076830">
    <property type="component" value="Chromosome"/>
</dbReference>
<evidence type="ECO:0000256" key="16">
    <source>
        <dbReference type="ARBA" id="ARBA00023098"/>
    </source>
</evidence>
<evidence type="ECO:0000256" key="6">
    <source>
        <dbReference type="ARBA" id="ARBA00022516"/>
    </source>
</evidence>
<evidence type="ECO:0000256" key="4">
    <source>
        <dbReference type="ARBA" id="ARBA00017575"/>
    </source>
</evidence>
<dbReference type="GO" id="GO:0006654">
    <property type="term" value="P:phosphatidic acid biosynthetic process"/>
    <property type="evidence" value="ECO:0007669"/>
    <property type="project" value="InterPro"/>
</dbReference>
<evidence type="ECO:0000256" key="21">
    <source>
        <dbReference type="PIRSR" id="PIRSR600829-2"/>
    </source>
</evidence>
<evidence type="ECO:0000256" key="24">
    <source>
        <dbReference type="RuleBase" id="RU363065"/>
    </source>
</evidence>
<comment type="similarity">
    <text evidence="2 24">Belongs to the bacterial diacylglycerol kinase family.</text>
</comment>
<feature type="transmembrane region" description="Helical" evidence="24">
    <location>
        <begin position="58"/>
        <end position="81"/>
    </location>
</feature>
<dbReference type="GO" id="GO:0046872">
    <property type="term" value="F:metal ion binding"/>
    <property type="evidence" value="ECO:0007669"/>
    <property type="project" value="UniProtKB-KW"/>
</dbReference>
<dbReference type="GO" id="GO:0004143">
    <property type="term" value="F:ATP-dependent diacylglycerol kinase activity"/>
    <property type="evidence" value="ECO:0007669"/>
    <property type="project" value="UniProtKB-EC"/>
</dbReference>
<feature type="binding site" evidence="22">
    <location>
        <begin position="87"/>
        <end position="89"/>
    </location>
    <ligand>
        <name>ATP</name>
        <dbReference type="ChEBI" id="CHEBI:30616"/>
    </ligand>
</feature>
<dbReference type="InterPro" id="IPR000829">
    <property type="entry name" value="DAGK"/>
</dbReference>
<feature type="binding site" evidence="23">
    <location>
        <position position="78"/>
    </location>
    <ligand>
        <name>a divalent metal cation</name>
        <dbReference type="ChEBI" id="CHEBI:60240"/>
    </ligand>
</feature>
<keyword evidence="26" id="KW-1185">Reference proteome</keyword>
<keyword evidence="19 24" id="KW-1208">Phospholipid metabolism</keyword>
<evidence type="ECO:0000256" key="22">
    <source>
        <dbReference type="PIRSR" id="PIRSR600829-3"/>
    </source>
</evidence>
<keyword evidence="16 24" id="KW-0443">Lipid metabolism</keyword>
<keyword evidence="12 24" id="KW-0418">Kinase</keyword>
<evidence type="ECO:0000256" key="10">
    <source>
        <dbReference type="ARBA" id="ARBA00022723"/>
    </source>
</evidence>
<keyword evidence="9 24" id="KW-0812">Transmembrane</keyword>
<evidence type="ECO:0000256" key="15">
    <source>
        <dbReference type="ARBA" id="ARBA00022989"/>
    </source>
</evidence>
<dbReference type="InterPro" id="IPR033718">
    <property type="entry name" value="DAGK_prok"/>
</dbReference>
<dbReference type="GO" id="GO:0005524">
    <property type="term" value="F:ATP binding"/>
    <property type="evidence" value="ECO:0007669"/>
    <property type="project" value="UniProtKB-KW"/>
</dbReference>
<keyword evidence="18" id="KW-0594">Phospholipid biosynthesis</keyword>
<evidence type="ECO:0000256" key="14">
    <source>
        <dbReference type="ARBA" id="ARBA00022842"/>
    </source>
</evidence>
<evidence type="ECO:0000256" key="9">
    <source>
        <dbReference type="ARBA" id="ARBA00022692"/>
    </source>
</evidence>
<dbReference type="EC" id="2.7.1.107" evidence="3 24"/>
<feature type="binding site" evidence="22">
    <location>
        <position position="78"/>
    </location>
    <ligand>
        <name>ATP</name>
        <dbReference type="ChEBI" id="CHEBI:30616"/>
    </ligand>
</feature>
<dbReference type="AlphaFoldDB" id="A0A160DXC1"/>
<dbReference type="PANTHER" id="PTHR34299">
    <property type="entry name" value="DIACYLGLYCEROL KINASE"/>
    <property type="match status" value="1"/>
</dbReference>
<protein>
    <recommendedName>
        <fullName evidence="4 24">Diacylglycerol kinase</fullName>
        <ecNumber evidence="3 24">2.7.1.107</ecNumber>
    </recommendedName>
</protein>
<dbReference type="EMBL" id="CP015249">
    <property type="protein sequence ID" value="ANB19347.1"/>
    <property type="molecule type" value="Genomic_DNA"/>
</dbReference>
<feature type="binding site" evidence="23">
    <location>
        <position position="30"/>
    </location>
    <ligand>
        <name>a divalent metal cation</name>
        <dbReference type="ChEBI" id="CHEBI:60240"/>
    </ligand>
</feature>
<evidence type="ECO:0000256" key="2">
    <source>
        <dbReference type="ARBA" id="ARBA00005967"/>
    </source>
</evidence>
<evidence type="ECO:0000256" key="17">
    <source>
        <dbReference type="ARBA" id="ARBA00023136"/>
    </source>
</evidence>
<evidence type="ECO:0000313" key="25">
    <source>
        <dbReference type="EMBL" id="ANB19347.1"/>
    </source>
</evidence>
<dbReference type="PATRIC" id="fig|1300342.3.peg.3280"/>
<keyword evidence="17 24" id="KW-0472">Membrane</keyword>
<evidence type="ECO:0000256" key="13">
    <source>
        <dbReference type="ARBA" id="ARBA00022840"/>
    </source>
</evidence>
<dbReference type="STRING" id="1300342.I596_3358"/>
<sequence>MPSIEPRGPRQIVRALKWSWKGLRAAWSYEASFRLEVLVCVVLLPAGLWLGQGAVEKALLAGSLLLVLAMELLNSAVEAVVDKVSPEFHELAGRAKDMGSAAVFLLLVNVALCWGLILWQRFG</sequence>
<evidence type="ECO:0000256" key="1">
    <source>
        <dbReference type="ARBA" id="ARBA00004429"/>
    </source>
</evidence>
<evidence type="ECO:0000256" key="8">
    <source>
        <dbReference type="ARBA" id="ARBA00022679"/>
    </source>
</evidence>
<comment type="cofactor">
    <cofactor evidence="23">
        <name>Mg(2+)</name>
        <dbReference type="ChEBI" id="CHEBI:18420"/>
    </cofactor>
    <text evidence="23">Mn(2+), Zn(2+), Cd(2+) and Co(2+) support activity to lesser extents.</text>
</comment>
<accession>A0A160DXC1</accession>
<keyword evidence="11 22" id="KW-0547">Nucleotide-binding</keyword>
<feature type="transmembrane region" description="Helical" evidence="24">
    <location>
        <begin position="31"/>
        <end position="51"/>
    </location>
</feature>
<feature type="binding site" evidence="21">
    <location>
        <begin position="114"/>
        <end position="119"/>
    </location>
    <ligand>
        <name>substrate</name>
    </ligand>
</feature>
<evidence type="ECO:0000256" key="3">
    <source>
        <dbReference type="ARBA" id="ARBA00012133"/>
    </source>
</evidence>
<dbReference type="RefSeq" id="WP_067650090.1">
    <property type="nucleotide sequence ID" value="NZ_CP015249.1"/>
</dbReference>
<comment type="function">
    <text evidence="24">Catalyzes the ATP-dependent phosphorylation of sn-l,2-diacylglycerol (DAG) to phosphatidic acid. Involved in the recycling of diacylglycerol produced as a by-product during membrane-derived oligosaccharide (MDO) biosynthesis.</text>
</comment>
<keyword evidence="15 24" id="KW-1133">Transmembrane helix</keyword>
<keyword evidence="13 22" id="KW-0067">ATP-binding</keyword>
<feature type="binding site" evidence="22">
    <location>
        <position position="30"/>
    </location>
    <ligand>
        <name>ATP</name>
        <dbReference type="ChEBI" id="CHEBI:30616"/>
    </ligand>
</feature>
<evidence type="ECO:0000256" key="19">
    <source>
        <dbReference type="ARBA" id="ARBA00023264"/>
    </source>
</evidence>
<feature type="binding site" evidence="21">
    <location>
        <begin position="24"/>
        <end position="27"/>
    </location>
    <ligand>
        <name>substrate</name>
    </ligand>
</feature>
<proteinExistence type="inferred from homology"/>
<dbReference type="InterPro" id="IPR036945">
    <property type="entry name" value="DAGK_sf"/>
</dbReference>
<dbReference type="OrthoDB" id="9796011at2"/>
<dbReference type="Pfam" id="PF01219">
    <property type="entry name" value="DAGK_prokar"/>
    <property type="match status" value="1"/>
</dbReference>
<dbReference type="KEGG" id="dko:I596_3358"/>
<feature type="binding site" evidence="21">
    <location>
        <position position="100"/>
    </location>
    <ligand>
        <name>substrate</name>
    </ligand>
</feature>
<evidence type="ECO:0000256" key="23">
    <source>
        <dbReference type="PIRSR" id="PIRSR600829-4"/>
    </source>
</evidence>
<dbReference type="PROSITE" id="PS01069">
    <property type="entry name" value="DAGK_PROKAR"/>
    <property type="match status" value="1"/>
</dbReference>
<feature type="binding site" evidence="21">
    <location>
        <begin position="15"/>
        <end position="20"/>
    </location>
    <ligand>
        <name>substrate</name>
    </ligand>
</feature>
<evidence type="ECO:0000256" key="11">
    <source>
        <dbReference type="ARBA" id="ARBA00022741"/>
    </source>
</evidence>
<keyword evidence="5" id="KW-1003">Cell membrane</keyword>
<comment type="catalytic activity">
    <reaction evidence="24">
        <text>a 1,2-diacyl-sn-glycerol + ATP = a 1,2-diacyl-sn-glycero-3-phosphate + ADP + H(+)</text>
        <dbReference type="Rhea" id="RHEA:10272"/>
        <dbReference type="ChEBI" id="CHEBI:15378"/>
        <dbReference type="ChEBI" id="CHEBI:17815"/>
        <dbReference type="ChEBI" id="CHEBI:30616"/>
        <dbReference type="ChEBI" id="CHEBI:58608"/>
        <dbReference type="ChEBI" id="CHEBI:456216"/>
        <dbReference type="EC" id="2.7.1.107"/>
    </reaction>
</comment>
<dbReference type="PANTHER" id="PTHR34299:SF1">
    <property type="entry name" value="DIACYLGLYCEROL KINASE"/>
    <property type="match status" value="1"/>
</dbReference>
<gene>
    <name evidence="25" type="ORF">I596_3358</name>
</gene>
<comment type="subcellular location">
    <subcellularLocation>
        <location evidence="1 24">Cell inner membrane</location>
        <topology evidence="1 24">Multi-pass membrane protein</topology>
    </subcellularLocation>
</comment>
<evidence type="ECO:0000256" key="7">
    <source>
        <dbReference type="ARBA" id="ARBA00022519"/>
    </source>
</evidence>
<evidence type="ECO:0000313" key="26">
    <source>
        <dbReference type="Proteomes" id="UP000076830"/>
    </source>
</evidence>
<dbReference type="GO" id="GO:0005886">
    <property type="term" value="C:plasma membrane"/>
    <property type="evidence" value="ECO:0007669"/>
    <property type="project" value="UniProtKB-SubCell"/>
</dbReference>
<evidence type="ECO:0000256" key="20">
    <source>
        <dbReference type="PIRSR" id="PIRSR600829-1"/>
    </source>
</evidence>
<feature type="transmembrane region" description="Helical" evidence="24">
    <location>
        <begin position="101"/>
        <end position="119"/>
    </location>
</feature>
<evidence type="ECO:0000256" key="12">
    <source>
        <dbReference type="ARBA" id="ARBA00022777"/>
    </source>
</evidence>
<keyword evidence="6" id="KW-0444">Lipid biosynthesis</keyword>
<dbReference type="Gene3D" id="1.10.287.3610">
    <property type="match status" value="1"/>
</dbReference>